<keyword evidence="1" id="KW-0547">Nucleotide-binding</keyword>
<dbReference type="Proteomes" id="UP000253303">
    <property type="component" value="Unassembled WGS sequence"/>
</dbReference>
<evidence type="ECO:0000259" key="4">
    <source>
        <dbReference type="PROSITE" id="PS50043"/>
    </source>
</evidence>
<dbReference type="Gene3D" id="1.25.40.10">
    <property type="entry name" value="Tetratricopeptide repeat domain"/>
    <property type="match status" value="1"/>
</dbReference>
<dbReference type="Gene3D" id="1.10.10.10">
    <property type="entry name" value="Winged helix-like DNA-binding domain superfamily/Winged helix DNA-binding domain"/>
    <property type="match status" value="1"/>
</dbReference>
<dbReference type="SUPFAM" id="SSF52540">
    <property type="entry name" value="P-loop containing nucleoside triphosphate hydrolases"/>
    <property type="match status" value="1"/>
</dbReference>
<dbReference type="PROSITE" id="PS50043">
    <property type="entry name" value="HTH_LUXR_2"/>
    <property type="match status" value="1"/>
</dbReference>
<sequence>MRGPAQWALRPFLPSNSLQRKGGFSERGHIRRAALCFATLTFHQSVKRGNINLGQALCCNRQLGVSVLPRDRQHVLTALAELLGECINGGQGRIAVITGPAACGKTALTDALMEHAAALDVTCLSAVCSLSEKSLPLSVAGQIYHNLTLVNTDSVESARIQDEMAAAAQMAATAQMLEQPPSADGWLRIAHGFWLPLLRVAQRRPLLIIVDNLDHADAPSIQLLFYLVRRLRTAGIMVVFTATEQPGVNSLLDIDLPWHSYARRFTLGPLSPETVADMVVQALGERAGDHLGVRCHELSGGSFILVNALIADCRAALAIGVEPTEPVVGDNFSRAVVALLHRNDPSVRKVARAIAILAGNATAERIATLLDMDANLVDRAVEALVTTGLADAAPGGPSFRHEVARVAVLNELYPQERNDLHVRAAHLLYGEGVAATAIAPHLVEAGYARPGWAADALREAGEQAMLSDQLELAVQCLRLAAQNSDDTLLTEQLARAEWLLNPSTAARLVSSLATAAQEDNAEPRNMHKLVRYLLWHGNVDEAADALKRLTASAEELDEDDAAELEITQQWLRSSYPAMLTHVRLASVPVAGTAPASASLHMQAATALTTVLKEGPKEEVLRRAEEVLRSSHLDGTDVDTVESALFTLIYADRTDLAMPWADHLYEMATRRRSPTWRALITAFQAEIALRQGDLAKAEEYADKALRILPPRAWGVWIGVLVTPLLHATTEMGKHEVTMRHLRQRVPEAIFQTRYGLHYLYARARYYLATNHVHVALRDFLLCGRLMREWGLDTPALVPWRSGAAEAYLKIGEPERARKLIQEQVGLPGGESPRVRGNTLRVMAATSEPADRPELLSEAVKLLQDSGDRLELAYALTDLTHAFDRLGDAARARLTGNMADSVASGCHAERLRRSIPFGTDPDAPATDEIGRSARALSDAEQRVASLAAAGHTNREIAGKLFITVSTVEQHLTRIYRKLGVNGRSDLPMLFQPGGPPPVGIKTRPLPARRSAVENSAQGAGQFGGPARVARAPGNVEVRSDQRRA</sequence>
<dbReference type="InterPro" id="IPR027417">
    <property type="entry name" value="P-loop_NTPase"/>
</dbReference>
<dbReference type="GO" id="GO:0004016">
    <property type="term" value="F:adenylate cyclase activity"/>
    <property type="evidence" value="ECO:0007669"/>
    <property type="project" value="TreeGrafter"/>
</dbReference>
<dbReference type="Pfam" id="PF00196">
    <property type="entry name" value="GerE"/>
    <property type="match status" value="1"/>
</dbReference>
<dbReference type="AlphaFoldDB" id="A0A366M5V3"/>
<dbReference type="Gene3D" id="3.40.50.300">
    <property type="entry name" value="P-loop containing nucleotide triphosphate hydrolases"/>
    <property type="match status" value="1"/>
</dbReference>
<reference evidence="5 6" key="1">
    <citation type="submission" date="2018-06" db="EMBL/GenBank/DDBJ databases">
        <title>Sphaerisporangium craniellae sp. nov., isolated from a marine sponge in the South China Sea.</title>
        <authorList>
            <person name="Li L."/>
        </authorList>
    </citation>
    <scope>NUCLEOTIDE SEQUENCE [LARGE SCALE GENOMIC DNA]</scope>
    <source>
        <strain evidence="5 6">LHW63015</strain>
    </source>
</reference>
<evidence type="ECO:0000313" key="6">
    <source>
        <dbReference type="Proteomes" id="UP000253303"/>
    </source>
</evidence>
<dbReference type="PRINTS" id="PR00038">
    <property type="entry name" value="HTHLUXR"/>
</dbReference>
<evidence type="ECO:0000256" key="2">
    <source>
        <dbReference type="ARBA" id="ARBA00022840"/>
    </source>
</evidence>
<dbReference type="SMART" id="SM00421">
    <property type="entry name" value="HTH_LUXR"/>
    <property type="match status" value="1"/>
</dbReference>
<accession>A0A366M5V3</accession>
<proteinExistence type="predicted"/>
<dbReference type="GO" id="GO:0003677">
    <property type="term" value="F:DNA binding"/>
    <property type="evidence" value="ECO:0007669"/>
    <property type="project" value="InterPro"/>
</dbReference>
<dbReference type="InterPro" id="IPR041664">
    <property type="entry name" value="AAA_16"/>
</dbReference>
<evidence type="ECO:0000256" key="1">
    <source>
        <dbReference type="ARBA" id="ARBA00022741"/>
    </source>
</evidence>
<dbReference type="SUPFAM" id="SSF48452">
    <property type="entry name" value="TPR-like"/>
    <property type="match status" value="2"/>
</dbReference>
<dbReference type="CDD" id="cd06170">
    <property type="entry name" value="LuxR_C_like"/>
    <property type="match status" value="1"/>
</dbReference>
<dbReference type="InterPro" id="IPR011990">
    <property type="entry name" value="TPR-like_helical_dom_sf"/>
</dbReference>
<protein>
    <submittedName>
        <fullName evidence="5">Helix-turn-helix transcriptional regulator</fullName>
    </submittedName>
</protein>
<dbReference type="Pfam" id="PF13191">
    <property type="entry name" value="AAA_16"/>
    <property type="match status" value="1"/>
</dbReference>
<dbReference type="PANTHER" id="PTHR16305">
    <property type="entry name" value="TESTICULAR SOLUBLE ADENYLYL CYCLASE"/>
    <property type="match status" value="1"/>
</dbReference>
<comment type="caution">
    <text evidence="5">The sequence shown here is derived from an EMBL/GenBank/DDBJ whole genome shotgun (WGS) entry which is preliminary data.</text>
</comment>
<dbReference type="InterPro" id="IPR036388">
    <property type="entry name" value="WH-like_DNA-bd_sf"/>
</dbReference>
<dbReference type="GO" id="GO:0005737">
    <property type="term" value="C:cytoplasm"/>
    <property type="evidence" value="ECO:0007669"/>
    <property type="project" value="TreeGrafter"/>
</dbReference>
<dbReference type="GO" id="GO:0005524">
    <property type="term" value="F:ATP binding"/>
    <property type="evidence" value="ECO:0007669"/>
    <property type="project" value="UniProtKB-KW"/>
</dbReference>
<dbReference type="EMBL" id="QMEY01000002">
    <property type="protein sequence ID" value="RBQ20832.1"/>
    <property type="molecule type" value="Genomic_DNA"/>
</dbReference>
<dbReference type="SUPFAM" id="SSF46894">
    <property type="entry name" value="C-terminal effector domain of the bipartite response regulators"/>
    <property type="match status" value="1"/>
</dbReference>
<feature type="domain" description="HTH luxR-type" evidence="4">
    <location>
        <begin position="927"/>
        <end position="992"/>
    </location>
</feature>
<feature type="region of interest" description="Disordered" evidence="3">
    <location>
        <begin position="990"/>
        <end position="1042"/>
    </location>
</feature>
<evidence type="ECO:0000313" key="5">
    <source>
        <dbReference type="EMBL" id="RBQ20832.1"/>
    </source>
</evidence>
<dbReference type="InterPro" id="IPR000792">
    <property type="entry name" value="Tscrpt_reg_LuxR_C"/>
</dbReference>
<dbReference type="GO" id="GO:0006355">
    <property type="term" value="P:regulation of DNA-templated transcription"/>
    <property type="evidence" value="ECO:0007669"/>
    <property type="project" value="InterPro"/>
</dbReference>
<dbReference type="PROSITE" id="PS00622">
    <property type="entry name" value="HTH_LUXR_1"/>
    <property type="match status" value="1"/>
</dbReference>
<gene>
    <name evidence="5" type="ORF">DP939_07080</name>
</gene>
<name>A0A366M5V3_9ACTN</name>
<keyword evidence="6" id="KW-1185">Reference proteome</keyword>
<dbReference type="InterPro" id="IPR016032">
    <property type="entry name" value="Sig_transdc_resp-reg_C-effctor"/>
</dbReference>
<evidence type="ECO:0000256" key="3">
    <source>
        <dbReference type="SAM" id="MobiDB-lite"/>
    </source>
</evidence>
<dbReference type="PANTHER" id="PTHR16305:SF35">
    <property type="entry name" value="TRANSCRIPTIONAL ACTIVATOR DOMAIN"/>
    <property type="match status" value="1"/>
</dbReference>
<keyword evidence="2" id="KW-0067">ATP-binding</keyword>
<organism evidence="5 6">
    <name type="scientific">Spongiactinospora rosea</name>
    <dbReference type="NCBI Taxonomy" id="2248750"/>
    <lineage>
        <taxon>Bacteria</taxon>
        <taxon>Bacillati</taxon>
        <taxon>Actinomycetota</taxon>
        <taxon>Actinomycetes</taxon>
        <taxon>Streptosporangiales</taxon>
        <taxon>Streptosporangiaceae</taxon>
        <taxon>Spongiactinospora</taxon>
    </lineage>
</organism>